<evidence type="ECO:0000259" key="2">
    <source>
        <dbReference type="Pfam" id="PF04389"/>
    </source>
</evidence>
<evidence type="ECO:0000256" key="1">
    <source>
        <dbReference type="SAM" id="SignalP"/>
    </source>
</evidence>
<protein>
    <recommendedName>
        <fullName evidence="2">Peptidase M28 domain-containing protein</fullName>
    </recommendedName>
</protein>
<sequence>MSVWVRLFLTVFVCAGLSACATVPSGPDPQAERDAIAARMMRDIEVLSSEEFGGRRPGTPGGEQTVSYLIERMQAVGLQSGTNDPGSAWRAPVELLSSVPLDHEITVRTNRGNSVLPIESSLAFSLSSRVLIDGVEVVFVGNGLRSLPHSELTGRIVILADAGNDPLVAESIFAANPAAILSVVPGRVALERQRSRFARERLILASEASDRLSAFVTSEAFAAALPAGEWDRLIARADERDFQFEVLAATIAIDVHSIRRKFTSSNVIGMIPGSLPGSGTVLLMAHWDHLGECAAGTPDPICNGAVDNASGLALMLELAQRLKAGPPLERDIYFLATSAEEAGLLGAKAFVKEPAIPLDSIVASFNFDSVAVARAGEAFGFVGEGRTPLDSVIQEVVRERGGQLGNREFAATFLQRHDGWALLEKGVPSVLVSTAFSSEIVLGPYLASRYHRPGDEITGIELGGAVDDLLLHEALVKRVANTLSYPAADTQASQ</sequence>
<gene>
    <name evidence="3" type="ORF">EH31_02790</name>
</gene>
<feature type="domain" description="Peptidase M28" evidence="2">
    <location>
        <begin position="266"/>
        <end position="462"/>
    </location>
</feature>
<dbReference type="eggNOG" id="COG2234">
    <property type="taxonomic scope" value="Bacteria"/>
</dbReference>
<dbReference type="GO" id="GO:0008235">
    <property type="term" value="F:metalloexopeptidase activity"/>
    <property type="evidence" value="ECO:0007669"/>
    <property type="project" value="InterPro"/>
</dbReference>
<dbReference type="Proteomes" id="UP000027647">
    <property type="component" value="Unassembled WGS sequence"/>
</dbReference>
<proteinExistence type="predicted"/>
<dbReference type="InterPro" id="IPR007484">
    <property type="entry name" value="Peptidase_M28"/>
</dbReference>
<dbReference type="AlphaFoldDB" id="A0A074MFS7"/>
<name>A0A074MFS7_ERYLO</name>
<dbReference type="PROSITE" id="PS51257">
    <property type="entry name" value="PROKAR_LIPOPROTEIN"/>
    <property type="match status" value="1"/>
</dbReference>
<keyword evidence="4" id="KW-1185">Reference proteome</keyword>
<feature type="chain" id="PRO_5001697168" description="Peptidase M28 domain-containing protein" evidence="1">
    <location>
        <begin position="22"/>
        <end position="494"/>
    </location>
</feature>
<organism evidence="3 4">
    <name type="scientific">Erythrobacter longus</name>
    <dbReference type="NCBI Taxonomy" id="1044"/>
    <lineage>
        <taxon>Bacteria</taxon>
        <taxon>Pseudomonadati</taxon>
        <taxon>Pseudomonadota</taxon>
        <taxon>Alphaproteobacteria</taxon>
        <taxon>Sphingomonadales</taxon>
        <taxon>Erythrobacteraceae</taxon>
        <taxon>Erythrobacter/Porphyrobacter group</taxon>
        <taxon>Erythrobacter</taxon>
    </lineage>
</organism>
<dbReference type="RefSeq" id="WP_034957931.1">
    <property type="nucleotide sequence ID" value="NZ_JMIW01000001.1"/>
</dbReference>
<dbReference type="InterPro" id="IPR045175">
    <property type="entry name" value="M28_fam"/>
</dbReference>
<evidence type="ECO:0000313" key="3">
    <source>
        <dbReference type="EMBL" id="KEO91615.1"/>
    </source>
</evidence>
<reference evidence="3 4" key="1">
    <citation type="submission" date="2014-04" db="EMBL/GenBank/DDBJ databases">
        <title>A comprehensive comparison of genomes of Erythrobacter spp. strains.</title>
        <authorList>
            <person name="Zheng Q."/>
        </authorList>
    </citation>
    <scope>NUCLEOTIDE SEQUENCE [LARGE SCALE GENOMIC DNA]</scope>
    <source>
        <strain evidence="3 4">DSM 6997</strain>
    </source>
</reference>
<dbReference type="Pfam" id="PF04389">
    <property type="entry name" value="Peptidase_M28"/>
    <property type="match status" value="1"/>
</dbReference>
<dbReference type="Gene3D" id="3.40.630.10">
    <property type="entry name" value="Zn peptidases"/>
    <property type="match status" value="1"/>
</dbReference>
<dbReference type="GO" id="GO:0006508">
    <property type="term" value="P:proteolysis"/>
    <property type="evidence" value="ECO:0007669"/>
    <property type="project" value="InterPro"/>
</dbReference>
<dbReference type="PANTHER" id="PTHR12147">
    <property type="entry name" value="METALLOPEPTIDASE M28 FAMILY MEMBER"/>
    <property type="match status" value="1"/>
</dbReference>
<comment type="caution">
    <text evidence="3">The sequence shown here is derived from an EMBL/GenBank/DDBJ whole genome shotgun (WGS) entry which is preliminary data.</text>
</comment>
<dbReference type="PANTHER" id="PTHR12147:SF26">
    <property type="entry name" value="PEPTIDASE M28 DOMAIN-CONTAINING PROTEIN"/>
    <property type="match status" value="1"/>
</dbReference>
<accession>A0A074MFS7</accession>
<dbReference type="STRING" id="1044.EH31_02790"/>
<dbReference type="OrthoDB" id="9778250at2"/>
<dbReference type="SUPFAM" id="SSF53187">
    <property type="entry name" value="Zn-dependent exopeptidases"/>
    <property type="match status" value="1"/>
</dbReference>
<feature type="signal peptide" evidence="1">
    <location>
        <begin position="1"/>
        <end position="21"/>
    </location>
</feature>
<dbReference type="EMBL" id="JMIW01000001">
    <property type="protein sequence ID" value="KEO91615.1"/>
    <property type="molecule type" value="Genomic_DNA"/>
</dbReference>
<evidence type="ECO:0000313" key="4">
    <source>
        <dbReference type="Proteomes" id="UP000027647"/>
    </source>
</evidence>
<keyword evidence="1" id="KW-0732">Signal</keyword>